<feature type="region of interest" description="Disordered" evidence="2">
    <location>
        <begin position="1"/>
        <end position="203"/>
    </location>
</feature>
<dbReference type="Gene3D" id="1.10.287.1490">
    <property type="match status" value="1"/>
</dbReference>
<accession>A0A1Q3A9B1</accession>
<dbReference type="Proteomes" id="UP000187013">
    <property type="component" value="Unassembled WGS sequence"/>
</dbReference>
<organism evidence="3 4">
    <name type="scientific">Zygosaccharomyces rouxii</name>
    <dbReference type="NCBI Taxonomy" id="4956"/>
    <lineage>
        <taxon>Eukaryota</taxon>
        <taxon>Fungi</taxon>
        <taxon>Dikarya</taxon>
        <taxon>Ascomycota</taxon>
        <taxon>Saccharomycotina</taxon>
        <taxon>Saccharomycetes</taxon>
        <taxon>Saccharomycetales</taxon>
        <taxon>Saccharomycetaceae</taxon>
        <taxon>Zygosaccharomyces</taxon>
    </lineage>
</organism>
<dbReference type="PANTHER" id="PTHR45615:SF80">
    <property type="entry name" value="GRIP DOMAIN-CONTAINING PROTEIN"/>
    <property type="match status" value="1"/>
</dbReference>
<protein>
    <submittedName>
        <fullName evidence="3">Uncharacterized protein</fullName>
    </submittedName>
</protein>
<evidence type="ECO:0000256" key="2">
    <source>
        <dbReference type="SAM" id="MobiDB-lite"/>
    </source>
</evidence>
<feature type="region of interest" description="Disordered" evidence="2">
    <location>
        <begin position="510"/>
        <end position="532"/>
    </location>
</feature>
<dbReference type="AlphaFoldDB" id="A0A1Q3A9B1"/>
<evidence type="ECO:0000256" key="1">
    <source>
        <dbReference type="SAM" id="Coils"/>
    </source>
</evidence>
<feature type="compositionally biased region" description="Polar residues" evidence="2">
    <location>
        <begin position="14"/>
        <end position="30"/>
    </location>
</feature>
<sequence>MPLLNSDYLDKSDMTNSEVATLKTPETSLNGEYHEGLPSLDNYSVRDDDEEDTSSDEETQGANQPENSFLKSWFFKPKSKSTASSPIKENAKEERTNSSGSAITQGTPNNSKSGSPFRKSLRSFFRREGSKDSDVIQPENSTAESGKEEEPPRQHRFWKPWRGHHSDPNSDYGDNEHDVPQEETANNSFNASEVDPSDMLTHEQKRERNMERLTQQLMNFSSEEEENGCQSNRYDADQTHGTGFIKKNTGHHHHHTDDDDDSNYESSDSSTSSSIERAKDVKARMGQVFSPASEEMLCKNNEISPLTPVDDIMDNPYKYVFEPVNAQSNASLAYDCSWIDKNSVAFDNFDKALKILTNGLNCSSSLEGSLFTISELSNEFLDMITNYAENHDKVAQEKIDMGDTLNTVQNSFGKLSSKVEDKDQQNEKLKAELELLKENYSHLEKDFESLSEEAEILTDEVARSKKDFFAAKDRERSANEKAQEEINSLKKQLENKTREFDQALTDLQNERAKRDSSQANQEVMQNKQDSLQGRLNCLTDENKIINSEFQSSKKEFDTMKAKYDFVNSQYQTLRIECDSIRAKHESMQSNHHSMEKQYESLKTEHESLKSQFDTIQNDYKTTIFDNEIMHEKNNILTTRLSDLVGSMNKGGNDEREMKGNNQESFSNKLRRSENIIELLKVGNLKIQDNFRSERSKVLDLRKDNKTLRRQIQLTECYRTQSLQFMSHLMLYYRGIVTDETLASFEFHLKTINSFGSITESMVGDDATENMMKDHEAMIFKFYNEIAKESFLNQIVTKHVSYMRSNNFLSSQLSGFKKQLSEYEEYANRLLLEIETHRKTNDKNQKKIAHLKGELSQRSC</sequence>
<evidence type="ECO:0000313" key="3">
    <source>
        <dbReference type="EMBL" id="GAV52268.1"/>
    </source>
</evidence>
<reference evidence="3 4" key="1">
    <citation type="submission" date="2016-08" db="EMBL/GenBank/DDBJ databases">
        <title>Draft genome sequence of allopolyploid Zygosaccharomyces rouxii.</title>
        <authorList>
            <person name="Watanabe J."/>
            <person name="Uehara K."/>
            <person name="Mogi Y."/>
            <person name="Tsukioka Y."/>
        </authorList>
    </citation>
    <scope>NUCLEOTIDE SEQUENCE [LARGE SCALE GENOMIC DNA]</scope>
    <source>
        <strain evidence="3 4">NBRC 110957</strain>
    </source>
</reference>
<feature type="compositionally biased region" description="Low complexity" evidence="2">
    <location>
        <begin position="264"/>
        <end position="274"/>
    </location>
</feature>
<feature type="compositionally biased region" description="Polar residues" evidence="2">
    <location>
        <begin position="97"/>
        <end position="114"/>
    </location>
</feature>
<name>A0A1Q3A9B1_ZYGRO</name>
<comment type="caution">
    <text evidence="3">The sequence shown here is derived from an EMBL/GenBank/DDBJ whole genome shotgun (WGS) entry which is preliminary data.</text>
</comment>
<keyword evidence="1" id="KW-0175">Coiled coil</keyword>
<feature type="compositionally biased region" description="Basic residues" evidence="2">
    <location>
        <begin position="154"/>
        <end position="163"/>
    </location>
</feature>
<feature type="coiled-coil region" evidence="1">
    <location>
        <begin position="584"/>
        <end position="618"/>
    </location>
</feature>
<proteinExistence type="predicted"/>
<feature type="compositionally biased region" description="Polar residues" evidence="2">
    <location>
        <begin position="60"/>
        <end position="70"/>
    </location>
</feature>
<dbReference type="EMBL" id="BDGX01000033">
    <property type="protein sequence ID" value="GAV52268.1"/>
    <property type="molecule type" value="Genomic_DNA"/>
</dbReference>
<dbReference type="SUPFAM" id="SSF57997">
    <property type="entry name" value="Tropomyosin"/>
    <property type="match status" value="1"/>
</dbReference>
<feature type="compositionally biased region" description="Basic and acidic residues" evidence="2">
    <location>
        <begin position="164"/>
        <end position="180"/>
    </location>
</feature>
<feature type="compositionally biased region" description="Polar residues" evidence="2">
    <location>
        <begin position="517"/>
        <end position="532"/>
    </location>
</feature>
<feature type="region of interest" description="Disordered" evidence="2">
    <location>
        <begin position="221"/>
        <end position="281"/>
    </location>
</feature>
<feature type="compositionally biased region" description="Basic and acidic residues" evidence="2">
    <location>
        <begin position="125"/>
        <end position="134"/>
    </location>
</feature>
<gene>
    <name evidence="3" type="ORF">ZYGR_0AG02590</name>
</gene>
<feature type="compositionally biased region" description="Acidic residues" evidence="2">
    <location>
        <begin position="47"/>
        <end position="59"/>
    </location>
</feature>
<dbReference type="OrthoDB" id="4064247at2759"/>
<evidence type="ECO:0000313" key="4">
    <source>
        <dbReference type="Proteomes" id="UP000187013"/>
    </source>
</evidence>
<dbReference type="PANTHER" id="PTHR45615">
    <property type="entry name" value="MYOSIN HEAVY CHAIN, NON-MUSCLE"/>
    <property type="match status" value="1"/>
</dbReference>